<evidence type="ECO:0000313" key="2">
    <source>
        <dbReference type="EMBL" id="KAL3677455.1"/>
    </source>
</evidence>
<feature type="compositionally biased region" description="Basic and acidic residues" evidence="1">
    <location>
        <begin position="101"/>
        <end position="112"/>
    </location>
</feature>
<comment type="caution">
    <text evidence="2">The sequence shown here is derived from an EMBL/GenBank/DDBJ whole genome shotgun (WGS) entry which is preliminary data.</text>
</comment>
<dbReference type="AlphaFoldDB" id="A0ABD3GHE1"/>
<proteinExistence type="predicted"/>
<name>A0ABD3GHE1_9MARC</name>
<keyword evidence="3" id="KW-1185">Reference proteome</keyword>
<feature type="region of interest" description="Disordered" evidence="1">
    <location>
        <begin position="1"/>
        <end position="27"/>
    </location>
</feature>
<protein>
    <submittedName>
        <fullName evidence="2">Uncharacterized protein</fullName>
    </submittedName>
</protein>
<organism evidence="2 3">
    <name type="scientific">Riccia sorocarpa</name>
    <dbReference type="NCBI Taxonomy" id="122646"/>
    <lineage>
        <taxon>Eukaryota</taxon>
        <taxon>Viridiplantae</taxon>
        <taxon>Streptophyta</taxon>
        <taxon>Embryophyta</taxon>
        <taxon>Marchantiophyta</taxon>
        <taxon>Marchantiopsida</taxon>
        <taxon>Marchantiidae</taxon>
        <taxon>Marchantiales</taxon>
        <taxon>Ricciaceae</taxon>
        <taxon>Riccia</taxon>
    </lineage>
</organism>
<sequence>MKANPQGHEEFHTVRRRGKPWFQSPEIKTSMRVDNRYGILTELEDDQTEVQEVDDQKWEIRAKKTNPPTAQGKGPQKYGSSSSSSKRQGVKDGSSSGDDSVILREEDREKHLYSAGAVTPQDISGRKKLRNVSGNDPQSSGGSGNVDHGRDPWEGLSQRQSPAS</sequence>
<evidence type="ECO:0000256" key="1">
    <source>
        <dbReference type="SAM" id="MobiDB-lite"/>
    </source>
</evidence>
<evidence type="ECO:0000313" key="3">
    <source>
        <dbReference type="Proteomes" id="UP001633002"/>
    </source>
</evidence>
<feature type="region of interest" description="Disordered" evidence="1">
    <location>
        <begin position="47"/>
        <end position="164"/>
    </location>
</feature>
<accession>A0ABD3GHE1</accession>
<dbReference type="EMBL" id="JBJQOH010000008">
    <property type="protein sequence ID" value="KAL3677455.1"/>
    <property type="molecule type" value="Genomic_DNA"/>
</dbReference>
<reference evidence="2 3" key="1">
    <citation type="submission" date="2024-09" db="EMBL/GenBank/DDBJ databases">
        <title>Chromosome-scale assembly of Riccia sorocarpa.</title>
        <authorList>
            <person name="Paukszto L."/>
        </authorList>
    </citation>
    <scope>NUCLEOTIDE SEQUENCE [LARGE SCALE GENOMIC DNA]</scope>
    <source>
        <strain evidence="2">LP-2024</strain>
        <tissue evidence="2">Aerial parts of the thallus</tissue>
    </source>
</reference>
<gene>
    <name evidence="2" type="ORF">R1sor_027403</name>
</gene>
<dbReference type="Proteomes" id="UP001633002">
    <property type="component" value="Unassembled WGS sequence"/>
</dbReference>